<sequence>MRRITIILINFVLFFISLFLFSLLINAELSKNNEKISWIVGKWRSEFSGKVVWPSIPTMTFGEELNIQEAPMAGTSGVQFLNWRWEEGFLFIKFLDKFTKLKTLKIAKKQ</sequence>
<dbReference type="Gene3D" id="2.40.128.20">
    <property type="match status" value="1"/>
</dbReference>
<dbReference type="InterPro" id="IPR012674">
    <property type="entry name" value="Calycin"/>
</dbReference>
<gene>
    <name evidence="3" type="ORF">MENT_LOCUS44863</name>
</gene>
<name>A0A6V7WZ09_MELEN</name>
<dbReference type="InterPro" id="IPR014878">
    <property type="entry name" value="THAP4-like_heme-bd"/>
</dbReference>
<evidence type="ECO:0000313" key="4">
    <source>
        <dbReference type="Proteomes" id="UP000580250"/>
    </source>
</evidence>
<accession>A0A6V7WZ09</accession>
<dbReference type="OrthoDB" id="58529at2759"/>
<dbReference type="SUPFAM" id="SSF50814">
    <property type="entry name" value="Lipocalins"/>
    <property type="match status" value="1"/>
</dbReference>
<evidence type="ECO:0000259" key="2">
    <source>
        <dbReference type="Pfam" id="PF08768"/>
    </source>
</evidence>
<evidence type="ECO:0000256" key="1">
    <source>
        <dbReference type="SAM" id="Phobius"/>
    </source>
</evidence>
<dbReference type="EMBL" id="CAJEWN010000915">
    <property type="protein sequence ID" value="CAD2191997.1"/>
    <property type="molecule type" value="Genomic_DNA"/>
</dbReference>
<proteinExistence type="predicted"/>
<protein>
    <recommendedName>
        <fullName evidence="2">THAP4-like heme-binding domain-containing protein</fullName>
    </recommendedName>
</protein>
<comment type="caution">
    <text evidence="3">The sequence shown here is derived from an EMBL/GenBank/DDBJ whole genome shotgun (WGS) entry which is preliminary data.</text>
</comment>
<feature type="domain" description="THAP4-like heme-binding" evidence="2">
    <location>
        <begin position="34"/>
        <end position="84"/>
    </location>
</feature>
<reference evidence="3 4" key="1">
    <citation type="submission" date="2020-08" db="EMBL/GenBank/DDBJ databases">
        <authorList>
            <person name="Koutsovoulos G."/>
            <person name="Danchin GJ E."/>
        </authorList>
    </citation>
    <scope>NUCLEOTIDE SEQUENCE [LARGE SCALE GENOMIC DNA]</scope>
</reference>
<dbReference type="Pfam" id="PF08768">
    <property type="entry name" value="THAP4_heme-bd"/>
    <property type="match status" value="1"/>
</dbReference>
<keyword evidence="1" id="KW-1133">Transmembrane helix</keyword>
<dbReference type="Proteomes" id="UP000580250">
    <property type="component" value="Unassembled WGS sequence"/>
</dbReference>
<keyword evidence="1" id="KW-0812">Transmembrane</keyword>
<dbReference type="AlphaFoldDB" id="A0A6V7WZ09"/>
<evidence type="ECO:0000313" key="3">
    <source>
        <dbReference type="EMBL" id="CAD2191997.1"/>
    </source>
</evidence>
<keyword evidence="1" id="KW-0472">Membrane</keyword>
<feature type="transmembrane region" description="Helical" evidence="1">
    <location>
        <begin position="6"/>
        <end position="25"/>
    </location>
</feature>
<organism evidence="3 4">
    <name type="scientific">Meloidogyne enterolobii</name>
    <name type="common">Root-knot nematode worm</name>
    <name type="synonym">Meloidogyne mayaguensis</name>
    <dbReference type="NCBI Taxonomy" id="390850"/>
    <lineage>
        <taxon>Eukaryota</taxon>
        <taxon>Metazoa</taxon>
        <taxon>Ecdysozoa</taxon>
        <taxon>Nematoda</taxon>
        <taxon>Chromadorea</taxon>
        <taxon>Rhabditida</taxon>
        <taxon>Tylenchina</taxon>
        <taxon>Tylenchomorpha</taxon>
        <taxon>Tylenchoidea</taxon>
        <taxon>Meloidogynidae</taxon>
        <taxon>Meloidogyninae</taxon>
        <taxon>Meloidogyne</taxon>
    </lineage>
</organism>